<gene>
    <name evidence="12" type="ORF">ENT37_11845</name>
</gene>
<dbReference type="PANTHER" id="PTHR34573:SF1">
    <property type="entry name" value="VITAMIN K EPOXIDE REDUCTASE DOMAIN-CONTAINING PROTEIN"/>
    <property type="match status" value="1"/>
</dbReference>
<evidence type="ECO:0000256" key="7">
    <source>
        <dbReference type="ARBA" id="ARBA00023136"/>
    </source>
</evidence>
<dbReference type="InterPro" id="IPR044698">
    <property type="entry name" value="VKOR/LTO1"/>
</dbReference>
<evidence type="ECO:0000256" key="2">
    <source>
        <dbReference type="ARBA" id="ARBA00006214"/>
    </source>
</evidence>
<dbReference type="InterPro" id="IPR012932">
    <property type="entry name" value="VKOR"/>
</dbReference>
<keyword evidence="3 10" id="KW-0812">Transmembrane</keyword>
<evidence type="ECO:0000259" key="11">
    <source>
        <dbReference type="SMART" id="SM00756"/>
    </source>
</evidence>
<evidence type="ECO:0000256" key="6">
    <source>
        <dbReference type="ARBA" id="ARBA00023002"/>
    </source>
</evidence>
<comment type="caution">
    <text evidence="12">The sequence shown here is derived from an EMBL/GenBank/DDBJ whole genome shotgun (WGS) entry which is preliminary data.</text>
</comment>
<feature type="transmembrane region" description="Helical" evidence="10">
    <location>
        <begin position="88"/>
        <end position="108"/>
    </location>
</feature>
<dbReference type="EMBL" id="DSYK01000586">
    <property type="protein sequence ID" value="HGS22541.1"/>
    <property type="molecule type" value="Genomic_DNA"/>
</dbReference>
<keyword evidence="5 10" id="KW-1133">Transmembrane helix</keyword>
<name>A0A7C4PHL1_9CHLR</name>
<dbReference type="SMART" id="SM00756">
    <property type="entry name" value="VKc"/>
    <property type="match status" value="1"/>
</dbReference>
<comment type="similarity">
    <text evidence="2">Belongs to the VKOR family.</text>
</comment>
<reference evidence="12" key="1">
    <citation type="journal article" date="2020" name="mSystems">
        <title>Genome- and Community-Level Interaction Insights into Carbon Utilization and Element Cycling Functions of Hydrothermarchaeota in Hydrothermal Sediment.</title>
        <authorList>
            <person name="Zhou Z."/>
            <person name="Liu Y."/>
            <person name="Xu W."/>
            <person name="Pan J."/>
            <person name="Luo Z.H."/>
            <person name="Li M."/>
        </authorList>
    </citation>
    <scope>NUCLEOTIDE SEQUENCE [LARGE SCALE GENOMIC DNA]</scope>
    <source>
        <strain evidence="12">SpSt-573</strain>
    </source>
</reference>
<proteinExistence type="inferred from homology"/>
<feature type="transmembrane region" description="Helical" evidence="10">
    <location>
        <begin position="114"/>
        <end position="137"/>
    </location>
</feature>
<feature type="domain" description="Vitamin K epoxide reductase" evidence="11">
    <location>
        <begin position="4"/>
        <end position="139"/>
    </location>
</feature>
<organism evidence="12">
    <name type="scientific">Anaerolinea thermolimosa</name>
    <dbReference type="NCBI Taxonomy" id="229919"/>
    <lineage>
        <taxon>Bacteria</taxon>
        <taxon>Bacillati</taxon>
        <taxon>Chloroflexota</taxon>
        <taxon>Anaerolineae</taxon>
        <taxon>Anaerolineales</taxon>
        <taxon>Anaerolineaceae</taxon>
        <taxon>Anaerolinea</taxon>
    </lineage>
</organism>
<feature type="transmembrane region" description="Helical" evidence="10">
    <location>
        <begin position="55"/>
        <end position="76"/>
    </location>
</feature>
<evidence type="ECO:0000256" key="4">
    <source>
        <dbReference type="ARBA" id="ARBA00022719"/>
    </source>
</evidence>
<evidence type="ECO:0000313" key="12">
    <source>
        <dbReference type="EMBL" id="HGS22541.1"/>
    </source>
</evidence>
<dbReference type="GO" id="GO:0016020">
    <property type="term" value="C:membrane"/>
    <property type="evidence" value="ECO:0007669"/>
    <property type="project" value="UniProtKB-SubCell"/>
</dbReference>
<keyword evidence="7 10" id="KW-0472">Membrane</keyword>
<evidence type="ECO:0000256" key="1">
    <source>
        <dbReference type="ARBA" id="ARBA00004141"/>
    </source>
</evidence>
<dbReference type="Pfam" id="PF07884">
    <property type="entry name" value="VKOR"/>
    <property type="match status" value="1"/>
</dbReference>
<evidence type="ECO:0000256" key="8">
    <source>
        <dbReference type="ARBA" id="ARBA00023157"/>
    </source>
</evidence>
<keyword evidence="8" id="KW-1015">Disulfide bond</keyword>
<protein>
    <submittedName>
        <fullName evidence="12">Vitamin K epoxide reductase family protein</fullName>
    </submittedName>
</protein>
<keyword evidence="9" id="KW-0676">Redox-active center</keyword>
<evidence type="ECO:0000256" key="10">
    <source>
        <dbReference type="SAM" id="Phobius"/>
    </source>
</evidence>
<evidence type="ECO:0000256" key="3">
    <source>
        <dbReference type="ARBA" id="ARBA00022692"/>
    </source>
</evidence>
<dbReference type="GO" id="GO:0016491">
    <property type="term" value="F:oxidoreductase activity"/>
    <property type="evidence" value="ECO:0007669"/>
    <property type="project" value="UniProtKB-KW"/>
</dbReference>
<evidence type="ECO:0000256" key="9">
    <source>
        <dbReference type="ARBA" id="ARBA00023284"/>
    </source>
</evidence>
<dbReference type="PANTHER" id="PTHR34573">
    <property type="entry name" value="VKC DOMAIN-CONTAINING PROTEIN"/>
    <property type="match status" value="1"/>
</dbReference>
<evidence type="ECO:0000256" key="5">
    <source>
        <dbReference type="ARBA" id="ARBA00022989"/>
    </source>
</evidence>
<dbReference type="CDD" id="cd12916">
    <property type="entry name" value="VKOR_1"/>
    <property type="match status" value="1"/>
</dbReference>
<dbReference type="Gene3D" id="1.20.1440.130">
    <property type="entry name" value="VKOR domain"/>
    <property type="match status" value="1"/>
</dbReference>
<dbReference type="AlphaFoldDB" id="A0A7C4PHL1"/>
<accession>A0A7C4PHL1</accession>
<sequence>MNLDQTLKNVSLVSAFIGWVDSSYLTWVKWTNSAVACLPNLGNCNVVNSSRFSQIFGIPIAFMGGVAYLLILILLLSDKEGHRFNQTFLMAIFGLSLVGVLFSTYLTYIEIAVLKAICPYCVLSAIAILLVFVCTLVRIKTLG</sequence>
<keyword evidence="6" id="KW-0560">Oxidoreductase</keyword>
<dbReference type="InterPro" id="IPR038354">
    <property type="entry name" value="VKOR_sf"/>
</dbReference>
<keyword evidence="4" id="KW-0874">Quinone</keyword>
<dbReference type="GO" id="GO:0048038">
    <property type="term" value="F:quinone binding"/>
    <property type="evidence" value="ECO:0007669"/>
    <property type="project" value="UniProtKB-KW"/>
</dbReference>
<comment type="subcellular location">
    <subcellularLocation>
        <location evidence="1">Membrane</location>
        <topology evidence="1">Multi-pass membrane protein</topology>
    </subcellularLocation>
</comment>